<proteinExistence type="inferred from homology"/>
<evidence type="ECO:0000256" key="6">
    <source>
        <dbReference type="SAM" id="SignalP"/>
    </source>
</evidence>
<name>A0A2N8L039_9BURK</name>
<dbReference type="GO" id="GO:0019867">
    <property type="term" value="C:outer membrane"/>
    <property type="evidence" value="ECO:0007669"/>
    <property type="project" value="TreeGrafter"/>
</dbReference>
<dbReference type="GO" id="GO:0071555">
    <property type="term" value="P:cell wall organization"/>
    <property type="evidence" value="ECO:0007669"/>
    <property type="project" value="UniProtKB-KW"/>
</dbReference>
<dbReference type="Gene3D" id="3.40.80.10">
    <property type="entry name" value="Peptidoglycan recognition protein-like"/>
    <property type="match status" value="1"/>
</dbReference>
<dbReference type="InterPro" id="IPR051206">
    <property type="entry name" value="NAMLAA_amidase_2"/>
</dbReference>
<keyword evidence="6" id="KW-0732">Signal</keyword>
<dbReference type="SUPFAM" id="SSF55846">
    <property type="entry name" value="N-acetylmuramoyl-L-alanine amidase-like"/>
    <property type="match status" value="1"/>
</dbReference>
<evidence type="ECO:0000259" key="7">
    <source>
        <dbReference type="SMART" id="SM00644"/>
    </source>
</evidence>
<evidence type="ECO:0000313" key="8">
    <source>
        <dbReference type="EMBL" id="PND39075.1"/>
    </source>
</evidence>
<dbReference type="GO" id="GO:0008745">
    <property type="term" value="F:N-acetylmuramoyl-L-alanine amidase activity"/>
    <property type="evidence" value="ECO:0007669"/>
    <property type="project" value="UniProtKB-EC"/>
</dbReference>
<dbReference type="PANTHER" id="PTHR30417">
    <property type="entry name" value="N-ACETYLMURAMOYL-L-ALANINE AMIDASE AMID"/>
    <property type="match status" value="1"/>
</dbReference>
<comment type="caution">
    <text evidence="8">The sequence shown here is derived from an EMBL/GenBank/DDBJ whole genome shotgun (WGS) entry which is preliminary data.</text>
</comment>
<dbReference type="FunFam" id="3.40.80.10:FF:000003">
    <property type="entry name" value="N-acetylmuramoyl-L-alanine amidase"/>
    <property type="match status" value="1"/>
</dbReference>
<comment type="catalytic activity">
    <reaction evidence="1">
        <text>Hydrolyzes the link between N-acetylmuramoyl residues and L-amino acid residues in certain cell-wall glycopeptides.</text>
        <dbReference type="EC" id="3.5.1.28"/>
    </reaction>
</comment>
<dbReference type="GO" id="GO:0009254">
    <property type="term" value="P:peptidoglycan turnover"/>
    <property type="evidence" value="ECO:0007669"/>
    <property type="project" value="TreeGrafter"/>
</dbReference>
<dbReference type="SUPFAM" id="SSF47090">
    <property type="entry name" value="PGBD-like"/>
    <property type="match status" value="1"/>
</dbReference>
<dbReference type="EMBL" id="POSP01000003">
    <property type="protein sequence ID" value="PND39075.1"/>
    <property type="molecule type" value="Genomic_DNA"/>
</dbReference>
<dbReference type="PROSITE" id="PS51257">
    <property type="entry name" value="PROKAR_LIPOPROTEIN"/>
    <property type="match status" value="1"/>
</dbReference>
<feature type="domain" description="N-acetylmuramoyl-L-alanine amidase" evidence="7">
    <location>
        <begin position="42"/>
        <end position="183"/>
    </location>
</feature>
<evidence type="ECO:0000256" key="1">
    <source>
        <dbReference type="ARBA" id="ARBA00001561"/>
    </source>
</evidence>
<keyword evidence="5" id="KW-0961">Cell wall biogenesis/degradation</keyword>
<feature type="chain" id="PRO_5014744085" description="N-acetylmuramoyl-L-alanine amidase" evidence="6">
    <location>
        <begin position="27"/>
        <end position="301"/>
    </location>
</feature>
<dbReference type="Pfam" id="PF01510">
    <property type="entry name" value="Amidase_2"/>
    <property type="match status" value="1"/>
</dbReference>
<dbReference type="InterPro" id="IPR036365">
    <property type="entry name" value="PGBD-like_sf"/>
</dbReference>
<dbReference type="PANTHER" id="PTHR30417:SF1">
    <property type="entry name" value="N-ACETYLMURAMOYL-L-ALANINE AMIDASE AMID"/>
    <property type="match status" value="1"/>
</dbReference>
<evidence type="ECO:0000256" key="3">
    <source>
        <dbReference type="ARBA" id="ARBA00011901"/>
    </source>
</evidence>
<protein>
    <recommendedName>
        <fullName evidence="3">N-acetylmuramoyl-L-alanine amidase</fullName>
        <ecNumber evidence="3">3.5.1.28</ecNumber>
    </recommendedName>
</protein>
<gene>
    <name evidence="8" type="ORF">C1O66_17125</name>
</gene>
<evidence type="ECO:0000256" key="4">
    <source>
        <dbReference type="ARBA" id="ARBA00022801"/>
    </source>
</evidence>
<dbReference type="InterPro" id="IPR002502">
    <property type="entry name" value="Amidase_domain"/>
</dbReference>
<organism evidence="8 9">
    <name type="scientific">Kinneretia aquatilis</name>
    <dbReference type="NCBI Taxonomy" id="2070761"/>
    <lineage>
        <taxon>Bacteria</taxon>
        <taxon>Pseudomonadati</taxon>
        <taxon>Pseudomonadota</taxon>
        <taxon>Betaproteobacteria</taxon>
        <taxon>Burkholderiales</taxon>
        <taxon>Sphaerotilaceae</taxon>
        <taxon>Roseateles</taxon>
    </lineage>
</organism>
<dbReference type="OrthoDB" id="9794842at2"/>
<dbReference type="AlphaFoldDB" id="A0A2N8L039"/>
<feature type="signal peptide" evidence="6">
    <location>
        <begin position="1"/>
        <end position="26"/>
    </location>
</feature>
<dbReference type="InterPro" id="IPR036505">
    <property type="entry name" value="Amidase/PGRP_sf"/>
</dbReference>
<dbReference type="RefSeq" id="WP_102768993.1">
    <property type="nucleotide sequence ID" value="NZ_POSP01000003.1"/>
</dbReference>
<keyword evidence="9" id="KW-1185">Reference proteome</keyword>
<evidence type="ECO:0000256" key="5">
    <source>
        <dbReference type="ARBA" id="ARBA00023316"/>
    </source>
</evidence>
<sequence length="301" mass="32695">MPTRRLSRPLSALSTAALALLLSACATTTTSTPTEPTGPKIDRSYTSVAQDSRALFIVLHYTALDWERSLKVLATGGQVSAHYLVRDEPAAIYQLVDENRRAWHAGASFWAGHSNLNSASIGIEIVNPGYKDTELGRVYPPYPQAQVDEIIALVRDIAKRHNIRPERIIGHSDIAPGRKQDPGPSFPWKQLADAGLIPWPDPVQVAAKIPLYAALPPDAAWFQDKLTRVGYSTSRSGIEDELTKATIATFQSKYRPRDWSGAMDAETAALLDVATSPGGMLLAKSMAAPANEPAKPLSSRF</sequence>
<comment type="similarity">
    <text evidence="2">Belongs to the N-acetylmuramoyl-L-alanine amidase 2 family.</text>
</comment>
<evidence type="ECO:0000256" key="2">
    <source>
        <dbReference type="ARBA" id="ARBA00007553"/>
    </source>
</evidence>
<evidence type="ECO:0000313" key="9">
    <source>
        <dbReference type="Proteomes" id="UP000235916"/>
    </source>
</evidence>
<dbReference type="CDD" id="cd06583">
    <property type="entry name" value="PGRP"/>
    <property type="match status" value="1"/>
</dbReference>
<dbReference type="SMART" id="SM00644">
    <property type="entry name" value="Ami_2"/>
    <property type="match status" value="1"/>
</dbReference>
<dbReference type="EC" id="3.5.1.28" evidence="3"/>
<dbReference type="Gene3D" id="1.10.101.10">
    <property type="entry name" value="PGBD-like superfamily/PGBD"/>
    <property type="match status" value="1"/>
</dbReference>
<dbReference type="Proteomes" id="UP000235916">
    <property type="component" value="Unassembled WGS sequence"/>
</dbReference>
<dbReference type="InterPro" id="IPR002477">
    <property type="entry name" value="Peptidoglycan-bd-like"/>
</dbReference>
<dbReference type="GO" id="GO:0009253">
    <property type="term" value="P:peptidoglycan catabolic process"/>
    <property type="evidence" value="ECO:0007669"/>
    <property type="project" value="InterPro"/>
</dbReference>
<dbReference type="InterPro" id="IPR036366">
    <property type="entry name" value="PGBDSf"/>
</dbReference>
<reference evidence="8 9" key="1">
    <citation type="submission" date="2018-01" db="EMBL/GenBank/DDBJ databases">
        <title>Draft genome sequence of Paucibacter aquatile CR182 isolated from freshwater of the Nakdong River.</title>
        <authorList>
            <person name="Choi A."/>
            <person name="Chung E.J."/>
        </authorList>
    </citation>
    <scope>NUCLEOTIDE SEQUENCE [LARGE SCALE GENOMIC DNA]</scope>
    <source>
        <strain evidence="8 9">CR182</strain>
    </source>
</reference>
<dbReference type="Pfam" id="PF01471">
    <property type="entry name" value="PG_binding_1"/>
    <property type="match status" value="1"/>
</dbReference>
<accession>A0A2N8L039</accession>
<keyword evidence="4" id="KW-0378">Hydrolase</keyword>